<evidence type="ECO:0000313" key="4">
    <source>
        <dbReference type="EMBL" id="KAF4725222.1"/>
    </source>
</evidence>
<protein>
    <recommendedName>
        <fullName evidence="7">Chitinase</fullName>
    </recommendedName>
</protein>
<dbReference type="EMBL" id="JABANO010022408">
    <property type="protein sequence ID" value="KAF4725222.1"/>
    <property type="molecule type" value="Genomic_DNA"/>
</dbReference>
<dbReference type="EMBL" id="JABANM010024556">
    <property type="protein sequence ID" value="KAF4716038.1"/>
    <property type="molecule type" value="Genomic_DNA"/>
</dbReference>
<name>A0A7J6R5W3_PEROL</name>
<sequence length="396" mass="44791">MSAIRIVYILSLCTLASCLWKVRVTSTSSATTTVSPPTTTVSPPTTTVSPPTTHAAFLPTSPPAIKPRTGVHRGYVEFYKFVEEAWYRKEKPFKKYGRASMDYTWRTYIDNHLKMGIRNFVLGYITITRSRIEFGGGTRMHREWGQTSAFKYLRRNVIAKGGRILVDIEFTDFHRTVFDERVFIEEVAEFVREFPVDGFRIHAEDKSSEIPALKEDVFGSLKALLKTVRKLDMISAIWLKPRHWSEIFKHELGGLADINFLSLDIRNDTDIPVFNTDLYAEEILLNATKAGMAPDNIVLSVPLASHSSIPRLGSFGYSSAILDYGADPEGDGVVAADAEQKSFYHFFSQKRGIDKIHLARDRGLHGISVECDRRRKHTDLIPWSPRSLTRALATNV</sequence>
<evidence type="ECO:0000313" key="6">
    <source>
        <dbReference type="Proteomes" id="UP000574390"/>
    </source>
</evidence>
<keyword evidence="2" id="KW-0732">Signal</keyword>
<feature type="chain" id="PRO_5036205698" description="Chitinase" evidence="2">
    <location>
        <begin position="19"/>
        <end position="396"/>
    </location>
</feature>
<feature type="signal peptide" evidence="2">
    <location>
        <begin position="1"/>
        <end position="18"/>
    </location>
</feature>
<dbReference type="PROSITE" id="PS51257">
    <property type="entry name" value="PROKAR_LIPOPROTEIN"/>
    <property type="match status" value="1"/>
</dbReference>
<proteinExistence type="predicted"/>
<keyword evidence="5" id="KW-1185">Reference proteome</keyword>
<dbReference type="Proteomes" id="UP000574390">
    <property type="component" value="Unassembled WGS sequence"/>
</dbReference>
<accession>A0A7J6R5W3</accession>
<dbReference type="AlphaFoldDB" id="A0A7J6R5W3"/>
<organism evidence="3 6">
    <name type="scientific">Perkinsus olseni</name>
    <name type="common">Perkinsus atlanticus</name>
    <dbReference type="NCBI Taxonomy" id="32597"/>
    <lineage>
        <taxon>Eukaryota</taxon>
        <taxon>Sar</taxon>
        <taxon>Alveolata</taxon>
        <taxon>Perkinsozoa</taxon>
        <taxon>Perkinsea</taxon>
        <taxon>Perkinsida</taxon>
        <taxon>Perkinsidae</taxon>
        <taxon>Perkinsus</taxon>
    </lineage>
</organism>
<gene>
    <name evidence="3" type="ORF">FOZ62_031203</name>
    <name evidence="4" type="ORF">FOZ63_033666</name>
</gene>
<evidence type="ECO:0000313" key="3">
    <source>
        <dbReference type="EMBL" id="KAF4716038.1"/>
    </source>
</evidence>
<evidence type="ECO:0000256" key="2">
    <source>
        <dbReference type="SAM" id="SignalP"/>
    </source>
</evidence>
<comment type="caution">
    <text evidence="3">The sequence shown here is derived from an EMBL/GenBank/DDBJ whole genome shotgun (WGS) entry which is preliminary data.</text>
</comment>
<evidence type="ECO:0000313" key="5">
    <source>
        <dbReference type="Proteomes" id="UP000553632"/>
    </source>
</evidence>
<feature type="region of interest" description="Disordered" evidence="1">
    <location>
        <begin position="30"/>
        <end position="50"/>
    </location>
</feature>
<evidence type="ECO:0008006" key="7">
    <source>
        <dbReference type="Google" id="ProtNLM"/>
    </source>
</evidence>
<evidence type="ECO:0000256" key="1">
    <source>
        <dbReference type="SAM" id="MobiDB-lite"/>
    </source>
</evidence>
<dbReference type="Proteomes" id="UP000553632">
    <property type="component" value="Unassembled WGS sequence"/>
</dbReference>
<reference evidence="5 6" key="1">
    <citation type="submission" date="2020-04" db="EMBL/GenBank/DDBJ databases">
        <title>Perkinsus olseni comparative genomics.</title>
        <authorList>
            <person name="Bogema D.R."/>
        </authorList>
    </citation>
    <scope>NUCLEOTIDE SEQUENCE [LARGE SCALE GENOMIC DNA]</scope>
    <source>
        <strain evidence="3">ATCC PRA-205</strain>
        <strain evidence="4 5">ATCC PRA-207</strain>
    </source>
</reference>